<dbReference type="SUPFAM" id="SSF51905">
    <property type="entry name" value="FAD/NAD(P)-binding domain"/>
    <property type="match status" value="1"/>
</dbReference>
<reference evidence="2" key="1">
    <citation type="journal article" date="2020" name="Stud. Mycol.">
        <title>101 Dothideomycetes genomes: a test case for predicting lifestyles and emergence of pathogens.</title>
        <authorList>
            <person name="Haridas S."/>
            <person name="Albert R."/>
            <person name="Binder M."/>
            <person name="Bloem J."/>
            <person name="Labutti K."/>
            <person name="Salamov A."/>
            <person name="Andreopoulos B."/>
            <person name="Baker S."/>
            <person name="Barry K."/>
            <person name="Bills G."/>
            <person name="Bluhm B."/>
            <person name="Cannon C."/>
            <person name="Castanera R."/>
            <person name="Culley D."/>
            <person name="Daum C."/>
            <person name="Ezra D."/>
            <person name="Gonzalez J."/>
            <person name="Henrissat B."/>
            <person name="Kuo A."/>
            <person name="Liang C."/>
            <person name="Lipzen A."/>
            <person name="Lutzoni F."/>
            <person name="Magnuson J."/>
            <person name="Mondo S."/>
            <person name="Nolan M."/>
            <person name="Ohm R."/>
            <person name="Pangilinan J."/>
            <person name="Park H.-J."/>
            <person name="Ramirez L."/>
            <person name="Alfaro M."/>
            <person name="Sun H."/>
            <person name="Tritt A."/>
            <person name="Yoshinaga Y."/>
            <person name="Zwiers L.-H."/>
            <person name="Turgeon B."/>
            <person name="Goodwin S."/>
            <person name="Spatafora J."/>
            <person name="Crous P."/>
            <person name="Grigoriev I."/>
        </authorList>
    </citation>
    <scope>NUCLEOTIDE SEQUENCE</scope>
    <source>
        <strain evidence="2">CBS 122681</strain>
    </source>
</reference>
<evidence type="ECO:0000259" key="1">
    <source>
        <dbReference type="Pfam" id="PF01266"/>
    </source>
</evidence>
<dbReference type="InterPro" id="IPR006076">
    <property type="entry name" value="FAD-dep_OxRdtase"/>
</dbReference>
<dbReference type="Pfam" id="PF01266">
    <property type="entry name" value="DAO"/>
    <property type="match status" value="1"/>
</dbReference>
<dbReference type="AlphaFoldDB" id="A0A6A6TSW2"/>
<feature type="domain" description="FAD dependent oxidoreductase" evidence="1">
    <location>
        <begin position="36"/>
        <end position="412"/>
    </location>
</feature>
<dbReference type="GO" id="GO:0005737">
    <property type="term" value="C:cytoplasm"/>
    <property type="evidence" value="ECO:0007669"/>
    <property type="project" value="TreeGrafter"/>
</dbReference>
<proteinExistence type="predicted"/>
<evidence type="ECO:0000313" key="2">
    <source>
        <dbReference type="EMBL" id="KAF2662536.1"/>
    </source>
</evidence>
<sequence>MPQLLPVPNPIVSHWLSEPHRLRDFRSTPELPSECDIIIIGSGMAGITTAYFLLHENPNPPNIVLLEARELCTGATGRNGGHSKVLLSTISRVVKDHGPGIATELQTMVQKINDTFKQIINEEKLDCEFELRRSHDVQLETPESEQLKQMYDEGCKAGHEWTKDVSWIGPEHVEQVTSIKGAKSAFSVPACSLWPYKFVSQLLSRLLERHPDHLNFQTNTPVTSVDLQVDTSSVVTTPRGTIKTQKVIFATNAYTSGLLPQFQDIIYPVRGMASHLVPKTPVRPHLSNTYNIDYGSAKGVDYLNPRPDGSIVVGGAKWTFPDRETWYKNSDDSKPFPSEVQSYWDGYMQRVFHGWENSGAFTERVWPGIQGYTPDSWPHVGRVPGTKSQWMLAGFNGGGNTMILKSAETVAKMIREDKEFGDVAREVGVLTLFGTSKERMRKKIEETLPRVDGDISIRVKYTEWDTNTQHVKH</sequence>
<dbReference type="Proteomes" id="UP000799324">
    <property type="component" value="Unassembled WGS sequence"/>
</dbReference>
<protein>
    <submittedName>
        <fullName evidence="2">FAD dependent oxidoreductase</fullName>
    </submittedName>
</protein>
<name>A0A6A6TSW2_9PLEO</name>
<accession>A0A6A6TSW2</accession>
<dbReference type="Gene3D" id="3.50.50.60">
    <property type="entry name" value="FAD/NAD(P)-binding domain"/>
    <property type="match status" value="1"/>
</dbReference>
<dbReference type="OrthoDB" id="429143at2759"/>
<dbReference type="PANTHER" id="PTHR13847">
    <property type="entry name" value="SARCOSINE DEHYDROGENASE-RELATED"/>
    <property type="match status" value="1"/>
</dbReference>
<gene>
    <name evidence="2" type="ORF">K491DRAFT_645590</name>
</gene>
<dbReference type="EMBL" id="MU004289">
    <property type="protein sequence ID" value="KAF2662536.1"/>
    <property type="molecule type" value="Genomic_DNA"/>
</dbReference>
<dbReference type="Gene3D" id="3.30.9.10">
    <property type="entry name" value="D-Amino Acid Oxidase, subunit A, domain 2"/>
    <property type="match status" value="1"/>
</dbReference>
<dbReference type="InterPro" id="IPR036188">
    <property type="entry name" value="FAD/NAD-bd_sf"/>
</dbReference>
<evidence type="ECO:0000313" key="3">
    <source>
        <dbReference type="Proteomes" id="UP000799324"/>
    </source>
</evidence>
<dbReference type="PANTHER" id="PTHR13847:SF279">
    <property type="entry name" value="FAD DEPENDENT OXIDOREDUCTASE DOMAIN-CONTAINING PROTEIN-RELATED"/>
    <property type="match status" value="1"/>
</dbReference>
<keyword evidence="3" id="KW-1185">Reference proteome</keyword>
<organism evidence="2 3">
    <name type="scientific">Lophiostoma macrostomum CBS 122681</name>
    <dbReference type="NCBI Taxonomy" id="1314788"/>
    <lineage>
        <taxon>Eukaryota</taxon>
        <taxon>Fungi</taxon>
        <taxon>Dikarya</taxon>
        <taxon>Ascomycota</taxon>
        <taxon>Pezizomycotina</taxon>
        <taxon>Dothideomycetes</taxon>
        <taxon>Pleosporomycetidae</taxon>
        <taxon>Pleosporales</taxon>
        <taxon>Lophiostomataceae</taxon>
        <taxon>Lophiostoma</taxon>
    </lineage>
</organism>